<organism evidence="9 10">
    <name type="scientific">candidate division MSBL1 archaeon SCGC-AAA259E17</name>
    <dbReference type="NCBI Taxonomy" id="1698263"/>
    <lineage>
        <taxon>Archaea</taxon>
        <taxon>Methanobacteriati</taxon>
        <taxon>Methanobacteriota</taxon>
        <taxon>candidate division MSBL1</taxon>
    </lineage>
</organism>
<dbReference type="GO" id="GO:0102042">
    <property type="term" value="F:dehydroquinate synthase activity"/>
    <property type="evidence" value="ECO:0007669"/>
    <property type="project" value="UniProtKB-EC"/>
</dbReference>
<dbReference type="GO" id="GO:0008652">
    <property type="term" value="P:amino acid biosynthetic process"/>
    <property type="evidence" value="ECO:0007669"/>
    <property type="project" value="UniProtKB-KW"/>
</dbReference>
<dbReference type="GO" id="GO:0009073">
    <property type="term" value="P:aromatic amino acid family biosynthetic process"/>
    <property type="evidence" value="ECO:0007669"/>
    <property type="project" value="UniProtKB-UniRule"/>
</dbReference>
<accession>A0A133UGC3</accession>
<keyword evidence="2 5" id="KW-0560">Oxidoreductase</keyword>
<proteinExistence type="inferred from homology"/>
<dbReference type="InterPro" id="IPR002812">
    <property type="entry name" value="DHQS"/>
</dbReference>
<evidence type="ECO:0000259" key="8">
    <source>
        <dbReference type="Pfam" id="PF26558"/>
    </source>
</evidence>
<evidence type="ECO:0000313" key="9">
    <source>
        <dbReference type="EMBL" id="KXA93272.1"/>
    </source>
</evidence>
<evidence type="ECO:0000256" key="5">
    <source>
        <dbReference type="HAMAP-Rule" id="MF_01244"/>
    </source>
</evidence>
<reference evidence="9 10" key="1">
    <citation type="journal article" date="2016" name="Sci. Rep.">
        <title>Metabolic traits of an uncultured archaeal lineage -MSBL1- from brine pools of the Red Sea.</title>
        <authorList>
            <person name="Mwirichia R."/>
            <person name="Alam I."/>
            <person name="Rashid M."/>
            <person name="Vinu M."/>
            <person name="Ba-Alawi W."/>
            <person name="Anthony Kamau A."/>
            <person name="Kamanda Ngugi D."/>
            <person name="Goker M."/>
            <person name="Klenk H.P."/>
            <person name="Bajic V."/>
            <person name="Stingl U."/>
        </authorList>
    </citation>
    <scope>NUCLEOTIDE SEQUENCE [LARGE SCALE GENOMIC DNA]</scope>
    <source>
        <strain evidence="9">SCGC-AAA259E17</strain>
    </source>
</reference>
<evidence type="ECO:0000259" key="7">
    <source>
        <dbReference type="Pfam" id="PF01959"/>
    </source>
</evidence>
<name>A0A133UGC3_9EURY</name>
<comment type="caution">
    <text evidence="9">The sequence shown here is derived from an EMBL/GenBank/DDBJ whole genome shotgun (WGS) entry which is preliminary data.</text>
</comment>
<dbReference type="EMBL" id="LHXN01000010">
    <property type="protein sequence ID" value="KXA93272.1"/>
    <property type="molecule type" value="Genomic_DNA"/>
</dbReference>
<evidence type="ECO:0000256" key="4">
    <source>
        <dbReference type="ARBA" id="ARBA00023141"/>
    </source>
</evidence>
<dbReference type="Pfam" id="PF26558">
    <property type="entry name" value="DHQS_2nd"/>
    <property type="match status" value="1"/>
</dbReference>
<keyword evidence="10" id="KW-1185">Reference proteome</keyword>
<comment type="function">
    <text evidence="5">Catalyzes the oxidative deamination and cyclization of 2-amino-3,7-dideoxy-D-threo-hept-6-ulosonic acid (ADH) to yield 3-dehydroquinate (DHQ), which is fed into the canonical shikimic pathway of aromatic amino acid biosynthesis.</text>
</comment>
<evidence type="ECO:0000256" key="2">
    <source>
        <dbReference type="ARBA" id="ARBA00023002"/>
    </source>
</evidence>
<evidence type="ECO:0000256" key="3">
    <source>
        <dbReference type="ARBA" id="ARBA00023027"/>
    </source>
</evidence>
<dbReference type="InterPro" id="IPR056179">
    <property type="entry name" value="DHQS_C"/>
</dbReference>
<keyword evidence="6" id="KW-0175">Coiled coil</keyword>
<evidence type="ECO:0000256" key="1">
    <source>
        <dbReference type="ARBA" id="ARBA00022605"/>
    </source>
</evidence>
<dbReference type="PANTHER" id="PTHR33563">
    <property type="match status" value="1"/>
</dbReference>
<evidence type="ECO:0000256" key="6">
    <source>
        <dbReference type="SAM" id="Coils"/>
    </source>
</evidence>
<dbReference type="Proteomes" id="UP000070373">
    <property type="component" value="Unassembled WGS sequence"/>
</dbReference>
<comment type="catalytic activity">
    <reaction evidence="5">
        <text>2-amino-2,3,7-trideoxy-D-lyxo-hept-6-ulosonate + NAD(+) + H2O = 3-dehydroquinate + NH4(+) + NADH + H(+)</text>
        <dbReference type="Rhea" id="RHEA:25956"/>
        <dbReference type="ChEBI" id="CHEBI:15377"/>
        <dbReference type="ChEBI" id="CHEBI:15378"/>
        <dbReference type="ChEBI" id="CHEBI:28938"/>
        <dbReference type="ChEBI" id="CHEBI:32364"/>
        <dbReference type="ChEBI" id="CHEBI:57540"/>
        <dbReference type="ChEBI" id="CHEBI:57945"/>
        <dbReference type="ChEBI" id="CHEBI:58859"/>
        <dbReference type="EC" id="1.4.1.24"/>
    </reaction>
</comment>
<dbReference type="HAMAP" id="MF_01244">
    <property type="entry name" value="Arch_DHQ_synthase"/>
    <property type="match status" value="1"/>
</dbReference>
<keyword evidence="3 5" id="KW-0520">NAD</keyword>
<feature type="domain" description="3-dehydroquinate synthase N-terminal" evidence="7">
    <location>
        <begin position="3"/>
        <end position="177"/>
    </location>
</feature>
<keyword evidence="9" id="KW-0456">Lyase</keyword>
<dbReference type="InterPro" id="IPR030960">
    <property type="entry name" value="DHQS/DOIS_N"/>
</dbReference>
<sequence length="367" mass="40339">MSKRVWIKADWSDPWDERKKFLTASLEAGADGAIVPPEDVEKTRQLGNIKVISNSEESDILMLEASTQDEVERTISKSQEEKERKIALAVKISGKKLEEAAAKAGKKVDFLIMIAQDWKVIPLENLIAELQNVKAEIFAGVKDAQEARTAVETLEVGADGVILDPRKEGLEEIRKTCETLEELEEEEIQLTSAKITKIEPSGMGDRACVDTASLMKVGEGMLVGSQSNGLFLVHSETLESEYVESRPFRVNAGAVHAYIQTPGGKTKYLSELQSGNKVLIVNSNGETSTATVGRVKIERRPVMLVEAKAEDRKIRTLLQNAETINLVDKSGDPISVSELEIGDEVLVNIQKGGRHFGAQVEETLIEK</sequence>
<feature type="coiled-coil region" evidence="6">
    <location>
        <begin position="166"/>
        <end position="193"/>
    </location>
</feature>
<dbReference type="PANTHER" id="PTHR33563:SF1">
    <property type="entry name" value="3-DEHYDROQUINATE SYNTHASE"/>
    <property type="match status" value="1"/>
</dbReference>
<dbReference type="AlphaFoldDB" id="A0A133UGC3"/>
<gene>
    <name evidence="5" type="primary">aroB'</name>
    <name evidence="9" type="ORF">AKJ64_01025</name>
</gene>
<feature type="domain" description="3-dehydroquinate synthase C-terminal" evidence="8">
    <location>
        <begin position="193"/>
        <end position="367"/>
    </location>
</feature>
<dbReference type="PIRSF" id="PIRSF006655">
    <property type="entry name" value="DHQ_synth"/>
    <property type="match status" value="1"/>
</dbReference>
<evidence type="ECO:0000313" key="10">
    <source>
        <dbReference type="Proteomes" id="UP000070373"/>
    </source>
</evidence>
<dbReference type="GO" id="GO:0051287">
    <property type="term" value="F:NAD binding"/>
    <property type="evidence" value="ECO:0007669"/>
    <property type="project" value="UniProtKB-UniRule"/>
</dbReference>
<dbReference type="GO" id="GO:0003856">
    <property type="term" value="F:3-dehydroquinate synthase activity"/>
    <property type="evidence" value="ECO:0007669"/>
    <property type="project" value="InterPro"/>
</dbReference>
<dbReference type="Pfam" id="PF01959">
    <property type="entry name" value="DHQS"/>
    <property type="match status" value="1"/>
</dbReference>
<dbReference type="EC" id="1.4.1.24" evidence="5"/>
<protein>
    <recommendedName>
        <fullName evidence="5">3-dehydroquinate synthase</fullName>
        <shortName evidence="5">DHQ synthase</shortName>
        <ecNumber evidence="5">1.4.1.24</ecNumber>
    </recommendedName>
    <alternativeName>
        <fullName evidence="5">3-dehydroquinate synthase II</fullName>
    </alternativeName>
</protein>
<comment type="similarity">
    <text evidence="5">Belongs to the archaeal-type DHQ synthase family.</text>
</comment>
<keyword evidence="1 5" id="KW-0028">Amino-acid biosynthesis</keyword>
<dbReference type="PATRIC" id="fig|1698263.3.peg.1304"/>
<keyword evidence="4 5" id="KW-0057">Aromatic amino acid biosynthesis</keyword>